<evidence type="ECO:0000313" key="2">
    <source>
        <dbReference type="EMBL" id="UJO15796.1"/>
    </source>
</evidence>
<sequence length="210" mass="23360">MVSCGMSFADILSTCSVRYCWAVRRVIEGFMYPSYLSPADRCVLESPVSLADMYRHSGIASFFLWSSWASHLLFLTADLMLMGGFAIILALLFVNFCLEPLEAEFWWHGRLTPRFYLCLQVLKAVLWTGLTPVGVLIILRANIQPKLFAGGIKPVLYAAVASTAFSYYASLVCAVVIWLGRHGSRGSVVSHEEEAKRQSLKQLISGNTYG</sequence>
<accession>A0A9Q8P7A1</accession>
<feature type="transmembrane region" description="Helical" evidence="1">
    <location>
        <begin position="115"/>
        <end position="143"/>
    </location>
</feature>
<name>A0A9Q8P7A1_PASFU</name>
<keyword evidence="1" id="KW-0812">Transmembrane</keyword>
<organism evidence="2 3">
    <name type="scientific">Passalora fulva</name>
    <name type="common">Tomato leaf mold</name>
    <name type="synonym">Cladosporium fulvum</name>
    <dbReference type="NCBI Taxonomy" id="5499"/>
    <lineage>
        <taxon>Eukaryota</taxon>
        <taxon>Fungi</taxon>
        <taxon>Dikarya</taxon>
        <taxon>Ascomycota</taxon>
        <taxon>Pezizomycotina</taxon>
        <taxon>Dothideomycetes</taxon>
        <taxon>Dothideomycetidae</taxon>
        <taxon>Mycosphaerellales</taxon>
        <taxon>Mycosphaerellaceae</taxon>
        <taxon>Fulvia</taxon>
    </lineage>
</organism>
<gene>
    <name evidence="2" type="ORF">CLAFUR5_04491</name>
</gene>
<evidence type="ECO:0000313" key="3">
    <source>
        <dbReference type="Proteomes" id="UP000756132"/>
    </source>
</evidence>
<evidence type="ECO:0000256" key="1">
    <source>
        <dbReference type="SAM" id="Phobius"/>
    </source>
</evidence>
<dbReference type="EMBL" id="CP090166">
    <property type="protein sequence ID" value="UJO15796.1"/>
    <property type="molecule type" value="Genomic_DNA"/>
</dbReference>
<dbReference type="AlphaFoldDB" id="A0A9Q8P7A1"/>
<dbReference type="KEGG" id="ffu:CLAFUR5_04491"/>
<feature type="transmembrane region" description="Helical" evidence="1">
    <location>
        <begin position="72"/>
        <end position="94"/>
    </location>
</feature>
<feature type="transmembrane region" description="Helical" evidence="1">
    <location>
        <begin position="155"/>
        <end position="179"/>
    </location>
</feature>
<keyword evidence="1" id="KW-0472">Membrane</keyword>
<proteinExistence type="predicted"/>
<dbReference type="Proteomes" id="UP000756132">
    <property type="component" value="Chromosome 4"/>
</dbReference>
<keyword evidence="3" id="KW-1185">Reference proteome</keyword>
<dbReference type="RefSeq" id="XP_047760162.1">
    <property type="nucleotide sequence ID" value="XM_047903639.1"/>
</dbReference>
<reference evidence="2" key="2">
    <citation type="journal article" date="2022" name="Microb. Genom.">
        <title>A chromosome-scale genome assembly of the tomato pathogen Cladosporium fulvum reveals a compartmentalized genome architecture and the presence of a dispensable chromosome.</title>
        <authorList>
            <person name="Zaccaron A.Z."/>
            <person name="Chen L.H."/>
            <person name="Samaras A."/>
            <person name="Stergiopoulos I."/>
        </authorList>
    </citation>
    <scope>NUCLEOTIDE SEQUENCE</scope>
    <source>
        <strain evidence="2">Race5_Kim</strain>
    </source>
</reference>
<protein>
    <submittedName>
        <fullName evidence="2">Uncharacterized protein</fullName>
    </submittedName>
</protein>
<keyword evidence="1" id="KW-1133">Transmembrane helix</keyword>
<dbReference type="OrthoDB" id="3841248at2759"/>
<dbReference type="GeneID" id="71984369"/>
<reference evidence="2" key="1">
    <citation type="submission" date="2021-12" db="EMBL/GenBank/DDBJ databases">
        <authorList>
            <person name="Zaccaron A."/>
            <person name="Stergiopoulos I."/>
        </authorList>
    </citation>
    <scope>NUCLEOTIDE SEQUENCE</scope>
    <source>
        <strain evidence="2">Race5_Kim</strain>
    </source>
</reference>